<sequence>MATNGGELLVTYASLHETAGQISGAAGVVKSEIDAMRSAVANVSAGWEGDAKTAMDEAQKRLQDRAIAIGEILDRVSKKIREGADHYRVTDVKASQLFTEAY</sequence>
<accession>A0ABV9BGP3</accession>
<dbReference type="InterPro" id="IPR010310">
    <property type="entry name" value="T7SS_ESAT-6-like"/>
</dbReference>
<evidence type="ECO:0000313" key="3">
    <source>
        <dbReference type="Proteomes" id="UP001595990"/>
    </source>
</evidence>
<dbReference type="EMBL" id="JBHSFS010000003">
    <property type="protein sequence ID" value="MFC4513148.1"/>
    <property type="molecule type" value="Genomic_DNA"/>
</dbReference>
<evidence type="ECO:0000313" key="2">
    <source>
        <dbReference type="EMBL" id="MFC4513148.1"/>
    </source>
</evidence>
<reference evidence="3" key="1">
    <citation type="journal article" date="2019" name="Int. J. Syst. Evol. Microbiol.">
        <title>The Global Catalogue of Microorganisms (GCM) 10K type strain sequencing project: providing services to taxonomists for standard genome sequencing and annotation.</title>
        <authorList>
            <consortium name="The Broad Institute Genomics Platform"/>
            <consortium name="The Broad Institute Genome Sequencing Center for Infectious Disease"/>
            <person name="Wu L."/>
            <person name="Ma J."/>
        </authorList>
    </citation>
    <scope>NUCLEOTIDE SEQUENCE [LARGE SCALE GENOMIC DNA]</scope>
    <source>
        <strain evidence="3">CECT 8064</strain>
    </source>
</reference>
<dbReference type="RefSeq" id="WP_358216858.1">
    <property type="nucleotide sequence ID" value="NZ_JBHSFS010000003.1"/>
</dbReference>
<organism evidence="2 3">
    <name type="scientific">Streptomyces ehimensis</name>
    <dbReference type="NCBI Taxonomy" id="68195"/>
    <lineage>
        <taxon>Bacteria</taxon>
        <taxon>Bacillati</taxon>
        <taxon>Actinomycetota</taxon>
        <taxon>Actinomycetes</taxon>
        <taxon>Kitasatosporales</taxon>
        <taxon>Streptomycetaceae</taxon>
        <taxon>Streptomyces</taxon>
    </lineage>
</organism>
<dbReference type="Proteomes" id="UP001595990">
    <property type="component" value="Unassembled WGS sequence"/>
</dbReference>
<name>A0ABV9BGP3_9ACTN</name>
<proteinExistence type="inferred from homology"/>
<gene>
    <name evidence="2" type="ORF">ACFPEN_09390</name>
</gene>
<dbReference type="Gene3D" id="1.10.287.1060">
    <property type="entry name" value="ESAT-6-like"/>
    <property type="match status" value="1"/>
</dbReference>
<comment type="similarity">
    <text evidence="1">Belongs to the WXG100 family.</text>
</comment>
<comment type="caution">
    <text evidence="2">The sequence shown here is derived from an EMBL/GenBank/DDBJ whole genome shotgun (WGS) entry which is preliminary data.</text>
</comment>
<dbReference type="SUPFAM" id="SSF140453">
    <property type="entry name" value="EsxAB dimer-like"/>
    <property type="match status" value="1"/>
</dbReference>
<evidence type="ECO:0000256" key="1">
    <source>
        <dbReference type="RuleBase" id="RU362001"/>
    </source>
</evidence>
<keyword evidence="3" id="KW-1185">Reference proteome</keyword>
<dbReference type="NCBIfam" id="TIGR03930">
    <property type="entry name" value="WXG100_ESAT6"/>
    <property type="match status" value="1"/>
</dbReference>
<dbReference type="Pfam" id="PF06013">
    <property type="entry name" value="WXG100"/>
    <property type="match status" value="1"/>
</dbReference>
<protein>
    <recommendedName>
        <fullName evidence="1">ESAT-6-like protein</fullName>
    </recommendedName>
</protein>
<dbReference type="InterPro" id="IPR036689">
    <property type="entry name" value="ESAT-6-like_sf"/>
</dbReference>